<evidence type="ECO:0000256" key="4">
    <source>
        <dbReference type="ARBA" id="ARBA00023002"/>
    </source>
</evidence>
<reference evidence="6" key="2">
    <citation type="submission" date="2023-06" db="EMBL/GenBank/DDBJ databases">
        <authorList>
            <consortium name="Lawrence Berkeley National Laboratory"/>
            <person name="Haridas S."/>
            <person name="Hensen N."/>
            <person name="Bonometti L."/>
            <person name="Westerberg I."/>
            <person name="Brannstrom I.O."/>
            <person name="Guillou S."/>
            <person name="Cros-Aarteil S."/>
            <person name="Calhoun S."/>
            <person name="Kuo A."/>
            <person name="Mondo S."/>
            <person name="Pangilinan J."/>
            <person name="Riley R."/>
            <person name="Labutti K."/>
            <person name="Andreopoulos B."/>
            <person name="Lipzen A."/>
            <person name="Chen C."/>
            <person name="Yanf M."/>
            <person name="Daum C."/>
            <person name="Ng V."/>
            <person name="Clum A."/>
            <person name="Steindorff A."/>
            <person name="Ohm R."/>
            <person name="Martin F."/>
            <person name="Silar P."/>
            <person name="Natvig D."/>
            <person name="Lalanne C."/>
            <person name="Gautier V."/>
            <person name="Ament-Velasquez S.L."/>
            <person name="Kruys A."/>
            <person name="Hutchinson M.I."/>
            <person name="Powell A.J."/>
            <person name="Barry K."/>
            <person name="Miller A.N."/>
            <person name="Grigoriev I.V."/>
            <person name="Debuchy R."/>
            <person name="Gladieux P."/>
            <person name="Thoren M.H."/>
            <person name="Johannesson H."/>
        </authorList>
    </citation>
    <scope>NUCLEOTIDE SEQUENCE</scope>
    <source>
        <strain evidence="6">CBS 958.72</strain>
    </source>
</reference>
<dbReference type="PANTHER" id="PTHR47178">
    <property type="entry name" value="MONOOXYGENASE, FAD-BINDING"/>
    <property type="match status" value="1"/>
</dbReference>
<reference evidence="6" key="1">
    <citation type="journal article" date="2023" name="Mol. Phylogenet. Evol.">
        <title>Genome-scale phylogeny and comparative genomics of the fungal order Sordariales.</title>
        <authorList>
            <person name="Hensen N."/>
            <person name="Bonometti L."/>
            <person name="Westerberg I."/>
            <person name="Brannstrom I.O."/>
            <person name="Guillou S."/>
            <person name="Cros-Aarteil S."/>
            <person name="Calhoun S."/>
            <person name="Haridas S."/>
            <person name="Kuo A."/>
            <person name="Mondo S."/>
            <person name="Pangilinan J."/>
            <person name="Riley R."/>
            <person name="LaButti K."/>
            <person name="Andreopoulos B."/>
            <person name="Lipzen A."/>
            <person name="Chen C."/>
            <person name="Yan M."/>
            <person name="Daum C."/>
            <person name="Ng V."/>
            <person name="Clum A."/>
            <person name="Steindorff A."/>
            <person name="Ohm R.A."/>
            <person name="Martin F."/>
            <person name="Silar P."/>
            <person name="Natvig D.O."/>
            <person name="Lalanne C."/>
            <person name="Gautier V."/>
            <person name="Ament-Velasquez S.L."/>
            <person name="Kruys A."/>
            <person name="Hutchinson M.I."/>
            <person name="Powell A.J."/>
            <person name="Barry K."/>
            <person name="Miller A.N."/>
            <person name="Grigoriev I.V."/>
            <person name="Debuchy R."/>
            <person name="Gladieux P."/>
            <person name="Hiltunen Thoren M."/>
            <person name="Johannesson H."/>
        </authorList>
    </citation>
    <scope>NUCLEOTIDE SEQUENCE</scope>
    <source>
        <strain evidence="6">CBS 958.72</strain>
    </source>
</reference>
<keyword evidence="4" id="KW-0560">Oxidoreductase</keyword>
<evidence type="ECO:0000313" key="7">
    <source>
        <dbReference type="Proteomes" id="UP001287356"/>
    </source>
</evidence>
<dbReference type="AlphaFoldDB" id="A0AAE0NAN3"/>
<evidence type="ECO:0000256" key="3">
    <source>
        <dbReference type="ARBA" id="ARBA00022827"/>
    </source>
</evidence>
<dbReference type="InterPro" id="IPR036188">
    <property type="entry name" value="FAD/NAD-bd_sf"/>
</dbReference>
<organism evidence="6 7">
    <name type="scientific">Lasiosphaeria ovina</name>
    <dbReference type="NCBI Taxonomy" id="92902"/>
    <lineage>
        <taxon>Eukaryota</taxon>
        <taxon>Fungi</taxon>
        <taxon>Dikarya</taxon>
        <taxon>Ascomycota</taxon>
        <taxon>Pezizomycotina</taxon>
        <taxon>Sordariomycetes</taxon>
        <taxon>Sordariomycetidae</taxon>
        <taxon>Sordariales</taxon>
        <taxon>Lasiosphaeriaceae</taxon>
        <taxon>Lasiosphaeria</taxon>
    </lineage>
</organism>
<dbReference type="Gene3D" id="3.50.50.60">
    <property type="entry name" value="FAD/NAD(P)-binding domain"/>
    <property type="match status" value="2"/>
</dbReference>
<evidence type="ECO:0000256" key="2">
    <source>
        <dbReference type="ARBA" id="ARBA00022630"/>
    </source>
</evidence>
<keyword evidence="2" id="KW-0285">Flavoprotein</keyword>
<dbReference type="SUPFAM" id="SSF51905">
    <property type="entry name" value="FAD/NAD(P)-binding domain"/>
    <property type="match status" value="1"/>
</dbReference>
<accession>A0AAE0NAN3</accession>
<name>A0AAE0NAN3_9PEZI</name>
<proteinExistence type="predicted"/>
<comment type="caution">
    <text evidence="6">The sequence shown here is derived from an EMBL/GenBank/DDBJ whole genome shotgun (WGS) entry which is preliminary data.</text>
</comment>
<dbReference type="EMBL" id="JAULSN010000003">
    <property type="protein sequence ID" value="KAK3376288.1"/>
    <property type="molecule type" value="Genomic_DNA"/>
</dbReference>
<evidence type="ECO:0000256" key="1">
    <source>
        <dbReference type="ARBA" id="ARBA00001974"/>
    </source>
</evidence>
<evidence type="ECO:0000313" key="6">
    <source>
        <dbReference type="EMBL" id="KAK3376288.1"/>
    </source>
</evidence>
<evidence type="ECO:0000256" key="5">
    <source>
        <dbReference type="ARBA" id="ARBA00023033"/>
    </source>
</evidence>
<sequence>MLVKRGYIKEPVGLYGSLQNLLPSTFFVDGKIPTTDFSGALLARIGESMQSTISREAECFTSKTPETPSIRANRLRLREVLSTNVEVHWAKPAVRIEEGDDKVTVFFEEGTSASGGVLVGADGTFSAAPPTWNSSFSWATRCSSPLGPDFALFSGVNRVDKTVGQTNHWLNTATAHPMTPTLGEGALYAIKDAVQLSKMLRESDTWGFAAPGAGLDRYQQDIVAKGYESIMLGHGSLWTGREKGRRPKRTARS</sequence>
<keyword evidence="3" id="KW-0274">FAD</keyword>
<comment type="cofactor">
    <cofactor evidence="1">
        <name>FAD</name>
        <dbReference type="ChEBI" id="CHEBI:57692"/>
    </cofactor>
</comment>
<keyword evidence="5" id="KW-0503">Monooxygenase</keyword>
<protein>
    <recommendedName>
        <fullName evidence="8">FAD-binding domain-containing protein</fullName>
    </recommendedName>
</protein>
<dbReference type="PANTHER" id="PTHR47178:SF6">
    <property type="entry name" value="FAD-BINDING DOMAIN-CONTAINING PROTEIN"/>
    <property type="match status" value="1"/>
</dbReference>
<dbReference type="Proteomes" id="UP001287356">
    <property type="component" value="Unassembled WGS sequence"/>
</dbReference>
<evidence type="ECO:0008006" key="8">
    <source>
        <dbReference type="Google" id="ProtNLM"/>
    </source>
</evidence>
<keyword evidence="7" id="KW-1185">Reference proteome</keyword>
<gene>
    <name evidence="6" type="ORF">B0T24DRAFT_591963</name>
</gene>
<dbReference type="GO" id="GO:0004497">
    <property type="term" value="F:monooxygenase activity"/>
    <property type="evidence" value="ECO:0007669"/>
    <property type="project" value="UniProtKB-KW"/>
</dbReference>